<feature type="binding site" evidence="5">
    <location>
        <begin position="233"/>
        <end position="240"/>
    </location>
    <ligand>
        <name>ATP</name>
        <dbReference type="ChEBI" id="CHEBI:30616"/>
    </ligand>
</feature>
<sequence length="775" mass="90118">MSISHEDWKKEQKRVDHVVDEVATSLRELTSETDKLKSDIVNIRKGFWDDVTVNLEDADEAIETAASIRQQAQVLSEKERSHQHTDQRVILLRKLQNSPYFGRVDFQEAGEEEIESIYLGLGSYYDEDTNDFLIYDWRAPISSLYYDASLGNAEFETPNGTVTGNMSLKRQFLIKRGVIKSLFDTGLTIGDELLKEVLGQQADPNLKNIVSTIQKEQNQIIRDDKTHLLVVQGAAGSGKTSSAMQRMAYLLYRFRESLSADQIVLFSPNAMFNSYVSTVLPELGEENMQQSTFQNFLERKLGKQFRVEDPFEQLEYALNPQENQDFAARIEGIGFKASLSFLQMMNDYIASLKQSGFLFRDISFRGEVVIPRKKIQDQFYALESDLSIENRLEIIQKWLHQQLKEVEESHREKSWVEEQIDLLEEEVYTQVHQKLQKQKRFADNTFDDLDRERDMLVSIVLKRAFRSLYRAVNRLRFVNIKGMYKQLFDEKKVNRTGLPTHWELICKQTKQKINQKIMPYEDATPYLYLKESIEGFETNRYIRHVFIDEAQDFSPFQFAFVKHVFPKSKWTVLGDINQTIHAHQLNDGLTPLISWFEADKAKKIIFHRSYRSTKPIILFTRELLPDGEQIEPFERPGLLPVLTKVSKKKELEEALIKQAKQCQEKYSSIAIICKTLKESLEAYELLKDKIDVTLVRTGNSSFKKGVVIIPSYLAKGIEFDAVLVFNASDQVYNREEERRLFYTVCTRAMHELHLFSLGAESRLMKEVHADLYLCE</sequence>
<dbReference type="InterPro" id="IPR027417">
    <property type="entry name" value="P-loop_NTPase"/>
</dbReference>
<dbReference type="GO" id="GO:0003677">
    <property type="term" value="F:DNA binding"/>
    <property type="evidence" value="ECO:0007669"/>
    <property type="project" value="InterPro"/>
</dbReference>
<dbReference type="GO" id="GO:0016787">
    <property type="term" value="F:hydrolase activity"/>
    <property type="evidence" value="ECO:0007669"/>
    <property type="project" value="UniProtKB-UniRule"/>
</dbReference>
<accession>A0A6I4VRR7</accession>
<dbReference type="GO" id="GO:0005829">
    <property type="term" value="C:cytosol"/>
    <property type="evidence" value="ECO:0007669"/>
    <property type="project" value="TreeGrafter"/>
</dbReference>
<keyword evidence="1 5" id="KW-0547">Nucleotide-binding</keyword>
<dbReference type="GO" id="GO:0043138">
    <property type="term" value="F:3'-5' DNA helicase activity"/>
    <property type="evidence" value="ECO:0007669"/>
    <property type="project" value="TreeGrafter"/>
</dbReference>
<protein>
    <submittedName>
        <fullName evidence="8">UvrD-helicase domain-containing protein</fullName>
    </submittedName>
</protein>
<dbReference type="AlphaFoldDB" id="A0A6I4VRR7"/>
<dbReference type="NCBIfam" id="NF041464">
    <property type="entry name" value="HelD_BACSU"/>
    <property type="match status" value="1"/>
</dbReference>
<evidence type="ECO:0000256" key="2">
    <source>
        <dbReference type="ARBA" id="ARBA00022801"/>
    </source>
</evidence>
<name>A0A6I4VRR7_9BACL</name>
<evidence type="ECO:0000256" key="1">
    <source>
        <dbReference type="ARBA" id="ARBA00022741"/>
    </source>
</evidence>
<dbReference type="GO" id="GO:0005524">
    <property type="term" value="F:ATP binding"/>
    <property type="evidence" value="ECO:0007669"/>
    <property type="project" value="UniProtKB-UniRule"/>
</dbReference>
<dbReference type="PANTHER" id="PTHR11070:SF17">
    <property type="entry name" value="DNA HELICASE IV"/>
    <property type="match status" value="1"/>
</dbReference>
<dbReference type="InterPro" id="IPR000212">
    <property type="entry name" value="DNA_helicase_UvrD/REP"/>
</dbReference>
<evidence type="ECO:0000256" key="3">
    <source>
        <dbReference type="ARBA" id="ARBA00022806"/>
    </source>
</evidence>
<keyword evidence="6" id="KW-0175">Coiled coil</keyword>
<dbReference type="PANTHER" id="PTHR11070">
    <property type="entry name" value="UVRD / RECB / PCRA DNA HELICASE FAMILY MEMBER"/>
    <property type="match status" value="1"/>
</dbReference>
<dbReference type="InterPro" id="IPR014016">
    <property type="entry name" value="UvrD-like_ATP-bd"/>
</dbReference>
<comment type="caution">
    <text evidence="8">The sequence shown here is derived from an EMBL/GenBank/DDBJ whole genome shotgun (WGS) entry which is preliminary data.</text>
</comment>
<evidence type="ECO:0000256" key="6">
    <source>
        <dbReference type="SAM" id="Coils"/>
    </source>
</evidence>
<keyword evidence="2 5" id="KW-0378">Hydrolase</keyword>
<dbReference type="SUPFAM" id="SSF52540">
    <property type="entry name" value="P-loop containing nucleoside triphosphate hydrolases"/>
    <property type="match status" value="1"/>
</dbReference>
<evidence type="ECO:0000256" key="5">
    <source>
        <dbReference type="PROSITE-ProRule" id="PRU00560"/>
    </source>
</evidence>
<evidence type="ECO:0000259" key="7">
    <source>
        <dbReference type="PROSITE" id="PS51198"/>
    </source>
</evidence>
<evidence type="ECO:0000313" key="9">
    <source>
        <dbReference type="Proteomes" id="UP000430692"/>
    </source>
</evidence>
<dbReference type="InterPro" id="IPR048228">
    <property type="entry name" value="HelD_bacillota"/>
</dbReference>
<dbReference type="Proteomes" id="UP000430692">
    <property type="component" value="Unassembled WGS sequence"/>
</dbReference>
<evidence type="ECO:0000256" key="4">
    <source>
        <dbReference type="ARBA" id="ARBA00022840"/>
    </source>
</evidence>
<gene>
    <name evidence="8" type="ORF">GSM42_08230</name>
</gene>
<keyword evidence="4 5" id="KW-0067">ATP-binding</keyword>
<evidence type="ECO:0000313" key="8">
    <source>
        <dbReference type="EMBL" id="MXQ53713.1"/>
    </source>
</evidence>
<feature type="coiled-coil region" evidence="6">
    <location>
        <begin position="406"/>
        <end position="452"/>
    </location>
</feature>
<keyword evidence="3 5" id="KW-0347">Helicase</keyword>
<organism evidence="8 9">
    <name type="scientific">Shimazuella alba</name>
    <dbReference type="NCBI Taxonomy" id="2690964"/>
    <lineage>
        <taxon>Bacteria</taxon>
        <taxon>Bacillati</taxon>
        <taxon>Bacillota</taxon>
        <taxon>Bacilli</taxon>
        <taxon>Bacillales</taxon>
        <taxon>Thermoactinomycetaceae</taxon>
        <taxon>Shimazuella</taxon>
    </lineage>
</organism>
<dbReference type="Pfam" id="PF13538">
    <property type="entry name" value="UvrD_C_2"/>
    <property type="match status" value="1"/>
</dbReference>
<dbReference type="Pfam" id="PF00580">
    <property type="entry name" value="UvrD-helicase"/>
    <property type="match status" value="1"/>
</dbReference>
<dbReference type="GO" id="GO:0000725">
    <property type="term" value="P:recombinational repair"/>
    <property type="evidence" value="ECO:0007669"/>
    <property type="project" value="TreeGrafter"/>
</dbReference>
<dbReference type="EMBL" id="WUUL01000004">
    <property type="protein sequence ID" value="MXQ53713.1"/>
    <property type="molecule type" value="Genomic_DNA"/>
</dbReference>
<dbReference type="PROSITE" id="PS51198">
    <property type="entry name" value="UVRD_HELICASE_ATP_BIND"/>
    <property type="match status" value="1"/>
</dbReference>
<feature type="domain" description="UvrD-like helicase ATP-binding" evidence="7">
    <location>
        <begin position="212"/>
        <end position="613"/>
    </location>
</feature>
<proteinExistence type="predicted"/>
<reference evidence="8 9" key="1">
    <citation type="submission" date="2019-12" db="EMBL/GenBank/DDBJ databases">
        <title>Whole-genome analyses of novel actinobacteria.</title>
        <authorList>
            <person name="Sahin N."/>
            <person name="Saygin H."/>
        </authorList>
    </citation>
    <scope>NUCLEOTIDE SEQUENCE [LARGE SCALE GENOMIC DNA]</scope>
    <source>
        <strain evidence="8 9">KC615</strain>
    </source>
</reference>
<dbReference type="InterPro" id="IPR027785">
    <property type="entry name" value="UvrD-like_helicase_C"/>
</dbReference>
<dbReference type="Gene3D" id="3.40.50.300">
    <property type="entry name" value="P-loop containing nucleotide triphosphate hydrolases"/>
    <property type="match status" value="3"/>
</dbReference>
<keyword evidence="9" id="KW-1185">Reference proteome</keyword>